<gene>
    <name evidence="6" type="ORF">GCM10011402_35030</name>
</gene>
<dbReference type="Pfam" id="PF00126">
    <property type="entry name" value="HTH_1"/>
    <property type="match status" value="1"/>
</dbReference>
<dbReference type="PANTHER" id="PTHR30537:SF5">
    <property type="entry name" value="HTH-TYPE TRANSCRIPTIONAL ACTIVATOR TTDR-RELATED"/>
    <property type="match status" value="1"/>
</dbReference>
<dbReference type="SUPFAM" id="SSF46785">
    <property type="entry name" value="Winged helix' DNA-binding domain"/>
    <property type="match status" value="1"/>
</dbReference>
<dbReference type="Gene3D" id="1.10.10.10">
    <property type="entry name" value="Winged helix-like DNA-binding domain superfamily/Winged helix DNA-binding domain"/>
    <property type="match status" value="1"/>
</dbReference>
<dbReference type="PROSITE" id="PS50931">
    <property type="entry name" value="HTH_LYSR"/>
    <property type="match status" value="1"/>
</dbReference>
<dbReference type="CDD" id="cd08422">
    <property type="entry name" value="PBP2_CrgA_like"/>
    <property type="match status" value="1"/>
</dbReference>
<evidence type="ECO:0000256" key="3">
    <source>
        <dbReference type="ARBA" id="ARBA00023125"/>
    </source>
</evidence>
<evidence type="ECO:0000256" key="4">
    <source>
        <dbReference type="ARBA" id="ARBA00023163"/>
    </source>
</evidence>
<dbReference type="Gene3D" id="3.40.190.290">
    <property type="match status" value="1"/>
</dbReference>
<protein>
    <submittedName>
        <fullName evidence="6">Transcriptional regulator</fullName>
    </submittedName>
</protein>
<keyword evidence="3" id="KW-0238">DNA-binding</keyword>
<comment type="caution">
    <text evidence="6">The sequence shown here is derived from an EMBL/GenBank/DDBJ whole genome shotgun (WGS) entry which is preliminary data.</text>
</comment>
<dbReference type="InterPro" id="IPR005119">
    <property type="entry name" value="LysR_subst-bd"/>
</dbReference>
<evidence type="ECO:0000313" key="7">
    <source>
        <dbReference type="Proteomes" id="UP000640509"/>
    </source>
</evidence>
<evidence type="ECO:0000313" key="6">
    <source>
        <dbReference type="EMBL" id="GGF79383.1"/>
    </source>
</evidence>
<organism evidence="6 7">
    <name type="scientific">Paracoccus acridae</name>
    <dbReference type="NCBI Taxonomy" id="1795310"/>
    <lineage>
        <taxon>Bacteria</taxon>
        <taxon>Pseudomonadati</taxon>
        <taxon>Pseudomonadota</taxon>
        <taxon>Alphaproteobacteria</taxon>
        <taxon>Rhodobacterales</taxon>
        <taxon>Paracoccaceae</taxon>
        <taxon>Paracoccus</taxon>
    </lineage>
</organism>
<keyword evidence="7" id="KW-1185">Reference proteome</keyword>
<evidence type="ECO:0000259" key="5">
    <source>
        <dbReference type="PROSITE" id="PS50931"/>
    </source>
</evidence>
<dbReference type="EMBL" id="BMIV01000023">
    <property type="protein sequence ID" value="GGF79383.1"/>
    <property type="molecule type" value="Genomic_DNA"/>
</dbReference>
<proteinExistence type="inferred from homology"/>
<dbReference type="InterPro" id="IPR036388">
    <property type="entry name" value="WH-like_DNA-bd_sf"/>
</dbReference>
<dbReference type="SUPFAM" id="SSF53850">
    <property type="entry name" value="Periplasmic binding protein-like II"/>
    <property type="match status" value="1"/>
</dbReference>
<name>A0ABQ1VM48_9RHOB</name>
<dbReference type="RefSeq" id="WP_188716882.1">
    <property type="nucleotide sequence ID" value="NZ_BMIV01000023.1"/>
</dbReference>
<comment type="similarity">
    <text evidence="1">Belongs to the LysR transcriptional regulatory family.</text>
</comment>
<evidence type="ECO:0000256" key="2">
    <source>
        <dbReference type="ARBA" id="ARBA00023015"/>
    </source>
</evidence>
<dbReference type="PANTHER" id="PTHR30537">
    <property type="entry name" value="HTH-TYPE TRANSCRIPTIONAL REGULATOR"/>
    <property type="match status" value="1"/>
</dbReference>
<dbReference type="Pfam" id="PF03466">
    <property type="entry name" value="LysR_substrate"/>
    <property type="match status" value="1"/>
</dbReference>
<feature type="domain" description="HTH lysR-type" evidence="5">
    <location>
        <begin position="1"/>
        <end position="59"/>
    </location>
</feature>
<dbReference type="Proteomes" id="UP000640509">
    <property type="component" value="Unassembled WGS sequence"/>
</dbReference>
<dbReference type="InterPro" id="IPR000847">
    <property type="entry name" value="LysR_HTH_N"/>
</dbReference>
<keyword evidence="2" id="KW-0805">Transcription regulation</keyword>
<accession>A0ABQ1VM48</accession>
<evidence type="ECO:0000256" key="1">
    <source>
        <dbReference type="ARBA" id="ARBA00009437"/>
    </source>
</evidence>
<dbReference type="InterPro" id="IPR036390">
    <property type="entry name" value="WH_DNA-bd_sf"/>
</dbReference>
<keyword evidence="4" id="KW-0804">Transcription</keyword>
<sequence length="320" mass="36074">MDRLRAMEMFLSVAKTSSFTETARLSATSATSVSRIIGDLEDHLGVQLLLRSTRQVTLTEAGESYARQIEPILWSIDEARDSISAISTKPQGVLRIHSRTMFGLGVLTPLIPQFAALYPQIKIELALGEDKVDLRRQGIDIDFRISPPAEAGLKRRKLFESKRLLVASPAYMADRPAVESPADLHHHDLLAYMRPGDVYNWRFSRKSKDREVRDEDLEIAPRHVSNNGMVLLDLALSGQGVALLDDYTVANWLDQGDLVHLLPDHNVTNSTFEEGIYATFLDTPIVPAKIRTMLDFVIERTAGMQRRFDVWRQPLTVNRP</sequence>
<dbReference type="InterPro" id="IPR058163">
    <property type="entry name" value="LysR-type_TF_proteobact-type"/>
</dbReference>
<reference evidence="7" key="1">
    <citation type="journal article" date="2019" name="Int. J. Syst. Evol. Microbiol.">
        <title>The Global Catalogue of Microorganisms (GCM) 10K type strain sequencing project: providing services to taxonomists for standard genome sequencing and annotation.</title>
        <authorList>
            <consortium name="The Broad Institute Genomics Platform"/>
            <consortium name="The Broad Institute Genome Sequencing Center for Infectious Disease"/>
            <person name="Wu L."/>
            <person name="Ma J."/>
        </authorList>
    </citation>
    <scope>NUCLEOTIDE SEQUENCE [LARGE SCALE GENOMIC DNA]</scope>
    <source>
        <strain evidence="7">CGMCC 1.15419</strain>
    </source>
</reference>